<feature type="transmembrane region" description="Helical" evidence="1">
    <location>
        <begin position="12"/>
        <end position="34"/>
    </location>
</feature>
<keyword evidence="1" id="KW-1133">Transmembrane helix</keyword>
<name>A0A8E4GCR5_9XANT</name>
<dbReference type="EMBL" id="LR861803">
    <property type="protein sequence ID" value="CAD1787490.1"/>
    <property type="molecule type" value="Genomic_DNA"/>
</dbReference>
<protein>
    <submittedName>
        <fullName evidence="3">Uncharacterized protein</fullName>
    </submittedName>
</protein>
<accession>A0A8E4GCR5</accession>
<dbReference type="AlphaFoldDB" id="A0A8E4GCR5"/>
<evidence type="ECO:0000313" key="4">
    <source>
        <dbReference type="Proteomes" id="UP000515493"/>
    </source>
</evidence>
<organism evidence="3 4">
    <name type="scientific">Xanthomonas euroxanthea</name>
    <dbReference type="NCBI Taxonomy" id="2259622"/>
    <lineage>
        <taxon>Bacteria</taxon>
        <taxon>Pseudomonadati</taxon>
        <taxon>Pseudomonadota</taxon>
        <taxon>Gammaproteobacteria</taxon>
        <taxon>Lysobacterales</taxon>
        <taxon>Lysobacteraceae</taxon>
        <taxon>Xanthomonas</taxon>
    </lineage>
</organism>
<evidence type="ECO:0000313" key="2">
    <source>
        <dbReference type="EMBL" id="CAD0313975.1"/>
    </source>
</evidence>
<keyword evidence="1" id="KW-0472">Membrane</keyword>
<proteinExistence type="predicted"/>
<evidence type="ECO:0000313" key="3">
    <source>
        <dbReference type="EMBL" id="CAD1787490.1"/>
    </source>
</evidence>
<evidence type="ECO:0000256" key="1">
    <source>
        <dbReference type="SAM" id="Phobius"/>
    </source>
</evidence>
<dbReference type="EMBL" id="LR824641">
    <property type="protein sequence ID" value="CAD0313975.1"/>
    <property type="molecule type" value="Genomic_DNA"/>
</dbReference>
<keyword evidence="1" id="KW-0812">Transmembrane</keyword>
<gene>
    <name evidence="3" type="ORF">XSP_000618</name>
</gene>
<sequence>MHEWIIGGGAVVVAIACCMRLWLLLEAIVTGRYISVIRGRPTRIFHADADPQRFWIAIGWDALLTSVPLAVIAWFAYVAWTAHRRGRR</sequence>
<dbReference type="KEGG" id="xeu:XSP_000618"/>
<reference evidence="3 4" key="1">
    <citation type="submission" date="2020-07" db="EMBL/GenBank/DDBJ databases">
        <authorList>
            <person name="Teixeira M."/>
        </authorList>
    </citation>
    <scope>NUCLEOTIDE SEQUENCE [LARGE SCALE GENOMIC DNA]</scope>
    <source>
        <strain evidence="3">1</strain>
        <strain evidence="2">Xanthomonas sp. CPBF 367</strain>
    </source>
</reference>
<feature type="transmembrane region" description="Helical" evidence="1">
    <location>
        <begin position="54"/>
        <end position="80"/>
    </location>
</feature>
<dbReference type="Proteomes" id="UP000515493">
    <property type="component" value="Chromosome"/>
</dbReference>